<dbReference type="Gene3D" id="3.30.559.10">
    <property type="entry name" value="Chloramphenicol acetyltransferase-like domain"/>
    <property type="match status" value="1"/>
</dbReference>
<dbReference type="EMBL" id="SMKP01000132">
    <property type="protein sequence ID" value="TDD15102.1"/>
    <property type="molecule type" value="Genomic_DNA"/>
</dbReference>
<organism evidence="1 2">
    <name type="scientific">Nonomuraea diastatica</name>
    <dbReference type="NCBI Taxonomy" id="1848329"/>
    <lineage>
        <taxon>Bacteria</taxon>
        <taxon>Bacillati</taxon>
        <taxon>Actinomycetota</taxon>
        <taxon>Actinomycetes</taxon>
        <taxon>Streptosporangiales</taxon>
        <taxon>Streptosporangiaceae</taxon>
        <taxon>Nonomuraea</taxon>
    </lineage>
</organism>
<accession>A0A4R4W8P8</accession>
<keyword evidence="2" id="KW-1185">Reference proteome</keyword>
<dbReference type="Proteomes" id="UP000294543">
    <property type="component" value="Unassembled WGS sequence"/>
</dbReference>
<dbReference type="SUPFAM" id="SSF52777">
    <property type="entry name" value="CoA-dependent acyltransferases"/>
    <property type="match status" value="2"/>
</dbReference>
<evidence type="ECO:0000313" key="1">
    <source>
        <dbReference type="EMBL" id="TDD15102.1"/>
    </source>
</evidence>
<comment type="caution">
    <text evidence="1">The sequence shown here is derived from an EMBL/GenBank/DDBJ whole genome shotgun (WGS) entry which is preliminary data.</text>
</comment>
<dbReference type="Gene3D" id="3.30.559.30">
    <property type="entry name" value="Nonribosomal peptide synthetase, condensation domain"/>
    <property type="match status" value="1"/>
</dbReference>
<evidence type="ECO:0000313" key="2">
    <source>
        <dbReference type="Proteomes" id="UP000294543"/>
    </source>
</evidence>
<dbReference type="RefSeq" id="WP_132515358.1">
    <property type="nucleotide sequence ID" value="NZ_SMKP01000132.1"/>
</dbReference>
<evidence type="ECO:0008006" key="3">
    <source>
        <dbReference type="Google" id="ProtNLM"/>
    </source>
</evidence>
<name>A0A4R4W8P8_9ACTN</name>
<reference evidence="1 2" key="1">
    <citation type="submission" date="2019-03" db="EMBL/GenBank/DDBJ databases">
        <title>Draft genome sequences of novel Actinobacteria.</title>
        <authorList>
            <person name="Sahin N."/>
            <person name="Ay H."/>
            <person name="Saygin H."/>
        </authorList>
    </citation>
    <scope>NUCLEOTIDE SEQUENCE [LARGE SCALE GENOMIC DNA]</scope>
    <source>
        <strain evidence="1 2">KC712</strain>
    </source>
</reference>
<sequence length="454" mass="49404">MSSSFTYPAIPSQSAFRAIDRTDPGLTTMVYERPVAPHVRTALLRQAVDEVYQRHEVLRTTLVDADPGSPSSPLETLWLGFRNVVAERPVGALDVIVPSHTLQADHGEPGWLPGLRADPGRLPVFRFQLIDGPARRKLRILTDHALCDRWSLFVLQRDIERSYRRILAGAPAGAGETYPFSAFAGELYARWTSGALEARTKALGEKVLALDMSHISEISESLSEPASVESFVVALSSASTRRFEALYSQAGSSRLGVAIALFANAVAAEFGWRRLALLTPHANRPIKARGSVGLFADAQYIFASVEAGFEAVVREVSASLKEPLTSTPPPAALIQALPGAREVLQSVPRLAADVLIRPRRGGPDLRAGQVQLFEDAGEEEADRPDEDAIVTFTPPSWPGQPDLRLTCNFSNRHELSVNYRVDRIPASSARAIAQRLLREIQSAGTSGRGVHVAK</sequence>
<protein>
    <recommendedName>
        <fullName evidence="3">Condensation domain-containing protein</fullName>
    </recommendedName>
</protein>
<proteinExistence type="predicted"/>
<dbReference type="AlphaFoldDB" id="A0A4R4W8P8"/>
<gene>
    <name evidence="1" type="ORF">E1294_35520</name>
</gene>
<dbReference type="InterPro" id="IPR023213">
    <property type="entry name" value="CAT-like_dom_sf"/>
</dbReference>